<sequence length="72" mass="8571">MISALQLLNELMGRDRNLGPDEKYSNVWWDHESLCKCYLCGFCPVELFTNTRRKGKGEGLRQRKMQEKSFWK</sequence>
<dbReference type="InParanoid" id="A0A5F8HB44"/>
<dbReference type="AlphaFoldDB" id="A0A5F8HB44"/>
<evidence type="ECO:0008006" key="5">
    <source>
        <dbReference type="Google" id="ProtNLM"/>
    </source>
</evidence>
<dbReference type="OMA" id="VWWDHES"/>
<dbReference type="GeneTree" id="ENSGT00940000165833"/>
<keyword evidence="4" id="KW-1185">Reference proteome</keyword>
<reference evidence="3" key="3">
    <citation type="submission" date="2025-09" db="UniProtKB">
        <authorList>
            <consortium name="Ensembl"/>
        </authorList>
    </citation>
    <scope>IDENTIFICATION</scope>
</reference>
<reference evidence="3" key="2">
    <citation type="submission" date="2025-08" db="UniProtKB">
        <authorList>
            <consortium name="Ensembl"/>
        </authorList>
    </citation>
    <scope>IDENTIFICATION</scope>
</reference>
<reference evidence="3 4" key="1">
    <citation type="journal article" date="2007" name="Nature">
        <title>Genome of the marsupial Monodelphis domestica reveals innovation in non-coding sequences.</title>
        <authorList>
            <person name="Mikkelsen T.S."/>
            <person name="Wakefield M.J."/>
            <person name="Aken B."/>
            <person name="Amemiya C.T."/>
            <person name="Chang J.L."/>
            <person name="Duke S."/>
            <person name="Garber M."/>
            <person name="Gentles A.J."/>
            <person name="Goodstadt L."/>
            <person name="Heger A."/>
            <person name="Jurka J."/>
            <person name="Kamal M."/>
            <person name="Mauceli E."/>
            <person name="Searle S.M."/>
            <person name="Sharpe T."/>
            <person name="Baker M.L."/>
            <person name="Batzer M.A."/>
            <person name="Benos P.V."/>
            <person name="Belov K."/>
            <person name="Clamp M."/>
            <person name="Cook A."/>
            <person name="Cuff J."/>
            <person name="Das R."/>
            <person name="Davidow L."/>
            <person name="Deakin J.E."/>
            <person name="Fazzari M.J."/>
            <person name="Glass J.L."/>
            <person name="Grabherr M."/>
            <person name="Greally J.M."/>
            <person name="Gu W."/>
            <person name="Hore T.A."/>
            <person name="Huttley G.A."/>
            <person name="Kleber M."/>
            <person name="Jirtle R.L."/>
            <person name="Koina E."/>
            <person name="Lee J.T."/>
            <person name="Mahony S."/>
            <person name="Marra M.A."/>
            <person name="Miller R.D."/>
            <person name="Nicholls R.D."/>
            <person name="Oda M."/>
            <person name="Papenfuss A.T."/>
            <person name="Parra Z.E."/>
            <person name="Pollock D.D."/>
            <person name="Ray D.A."/>
            <person name="Schein J.E."/>
            <person name="Speed T.P."/>
            <person name="Thompson K."/>
            <person name="VandeBerg J.L."/>
            <person name="Wade C.M."/>
            <person name="Walker J.A."/>
            <person name="Waters P.D."/>
            <person name="Webber C."/>
            <person name="Weidman J.R."/>
            <person name="Xie X."/>
            <person name="Zody M.C."/>
            <person name="Baldwin J."/>
            <person name="Abdouelleil A."/>
            <person name="Abdulkadir J."/>
            <person name="Abebe A."/>
            <person name="Abera B."/>
            <person name="Abreu J."/>
            <person name="Acer S.C."/>
            <person name="Aftuck L."/>
            <person name="Alexander A."/>
            <person name="An P."/>
            <person name="Anderson E."/>
            <person name="Anderson S."/>
            <person name="Arachi H."/>
            <person name="Azer M."/>
            <person name="Bachantsang P."/>
            <person name="Barry A."/>
            <person name="Bayul T."/>
            <person name="Berlin A."/>
            <person name="Bessette D."/>
            <person name="Bloom T."/>
            <person name="Bloom T."/>
            <person name="Boguslavskiy L."/>
            <person name="Bonnet C."/>
            <person name="Boukhgalter B."/>
            <person name="Bourzgui I."/>
            <person name="Brown A."/>
            <person name="Cahill P."/>
            <person name="Channer S."/>
            <person name="Cheshatsang Y."/>
            <person name="Chuda L."/>
            <person name="Citroen M."/>
            <person name="Collymore A."/>
            <person name="Cooke P."/>
            <person name="Costello M."/>
            <person name="D'Aco K."/>
            <person name="Daza R."/>
            <person name="De Haan G."/>
            <person name="DeGray S."/>
            <person name="DeMaso C."/>
            <person name="Dhargay N."/>
            <person name="Dooley K."/>
            <person name="Dooley E."/>
            <person name="Doricent M."/>
            <person name="Dorje P."/>
            <person name="Dorjee K."/>
            <person name="Dupes A."/>
            <person name="Elong R."/>
            <person name="Falk J."/>
            <person name="Farina A."/>
            <person name="Faro S."/>
            <person name="Ferguson D."/>
            <person name="Fisher S."/>
            <person name="Foley C.D."/>
            <person name="Franke A."/>
            <person name="Friedrich D."/>
            <person name="Gadbois L."/>
            <person name="Gearin G."/>
            <person name="Gearin C.R."/>
            <person name="Giannoukos G."/>
            <person name="Goode T."/>
            <person name="Graham J."/>
            <person name="Grandbois E."/>
            <person name="Grewal S."/>
            <person name="Gyaltsen K."/>
            <person name="Hafez N."/>
            <person name="Hagos B."/>
            <person name="Hall J."/>
            <person name="Henson C."/>
            <person name="Hollinger A."/>
            <person name="Honan T."/>
            <person name="Huard M.D."/>
            <person name="Hughes L."/>
            <person name="Hurhula B."/>
            <person name="Husby M.E."/>
            <person name="Kamat A."/>
            <person name="Kanga B."/>
            <person name="Kashin S."/>
            <person name="Khazanovich D."/>
            <person name="Kisner P."/>
            <person name="Lance K."/>
            <person name="Lara M."/>
            <person name="Lee W."/>
            <person name="Lennon N."/>
            <person name="Letendre F."/>
            <person name="LeVine R."/>
            <person name="Lipovsky A."/>
            <person name="Liu X."/>
            <person name="Liu J."/>
            <person name="Liu S."/>
            <person name="Lokyitsang T."/>
            <person name="Lokyitsang Y."/>
            <person name="Lubonja R."/>
            <person name="Lui A."/>
            <person name="MacDonald P."/>
            <person name="Magnisalis V."/>
            <person name="Maru K."/>
            <person name="Matthews C."/>
            <person name="McCusker W."/>
            <person name="McDonough S."/>
            <person name="Mehta T."/>
            <person name="Meldrim J."/>
            <person name="Meneus L."/>
            <person name="Mihai O."/>
            <person name="Mihalev A."/>
            <person name="Mihova T."/>
            <person name="Mittelman R."/>
            <person name="Mlenga V."/>
            <person name="Montmayeur A."/>
            <person name="Mulrain L."/>
            <person name="Navidi A."/>
            <person name="Naylor J."/>
            <person name="Negash T."/>
            <person name="Nguyen T."/>
            <person name="Nguyen N."/>
            <person name="Nicol R."/>
            <person name="Norbu C."/>
            <person name="Norbu N."/>
            <person name="Novod N."/>
            <person name="O'Neill B."/>
            <person name="Osman S."/>
            <person name="Markiewicz E."/>
            <person name="Oyono O.L."/>
            <person name="Patti C."/>
            <person name="Phunkhang P."/>
            <person name="Pierre F."/>
            <person name="Priest M."/>
            <person name="Raghuraman S."/>
            <person name="Rege F."/>
            <person name="Reyes R."/>
            <person name="Rise C."/>
            <person name="Rogov P."/>
            <person name="Ross K."/>
            <person name="Ryan E."/>
            <person name="Settipalli S."/>
            <person name="Shea T."/>
            <person name="Sherpa N."/>
            <person name="Shi L."/>
            <person name="Shih D."/>
            <person name="Sparrow T."/>
            <person name="Spaulding J."/>
            <person name="Stalker J."/>
            <person name="Stange-Thomann N."/>
            <person name="Stavropoulos S."/>
            <person name="Stone C."/>
            <person name="Strader C."/>
            <person name="Tesfaye S."/>
            <person name="Thomson T."/>
            <person name="Thoulutsang Y."/>
            <person name="Thoulutsang D."/>
            <person name="Topham K."/>
            <person name="Topping I."/>
            <person name="Tsamla T."/>
            <person name="Vassiliev H."/>
            <person name="Vo A."/>
            <person name="Wangchuk T."/>
            <person name="Wangdi T."/>
            <person name="Weiand M."/>
            <person name="Wilkinson J."/>
            <person name="Wilson A."/>
            <person name="Yadav S."/>
            <person name="Young G."/>
            <person name="Yu Q."/>
            <person name="Zembek L."/>
            <person name="Zhong D."/>
            <person name="Zimmer A."/>
            <person name="Zwirko Z."/>
            <person name="Jaffe D.B."/>
            <person name="Alvarez P."/>
            <person name="Brockman W."/>
            <person name="Butler J."/>
            <person name="Chin C."/>
            <person name="Gnerre S."/>
            <person name="MacCallum I."/>
            <person name="Graves J.A."/>
            <person name="Ponting C.P."/>
            <person name="Breen M."/>
            <person name="Samollow P.B."/>
            <person name="Lander E.S."/>
            <person name="Lindblad-Toh K."/>
        </authorList>
    </citation>
    <scope>NUCLEOTIDE SEQUENCE [LARGE SCALE GENOMIC DNA]</scope>
</reference>
<organism evidence="3 4">
    <name type="scientific">Monodelphis domestica</name>
    <name type="common">Gray short-tailed opossum</name>
    <dbReference type="NCBI Taxonomy" id="13616"/>
    <lineage>
        <taxon>Eukaryota</taxon>
        <taxon>Metazoa</taxon>
        <taxon>Chordata</taxon>
        <taxon>Craniata</taxon>
        <taxon>Vertebrata</taxon>
        <taxon>Euteleostomi</taxon>
        <taxon>Mammalia</taxon>
        <taxon>Metatheria</taxon>
        <taxon>Didelphimorphia</taxon>
        <taxon>Didelphidae</taxon>
        <taxon>Monodelphis</taxon>
    </lineage>
</organism>
<keyword evidence="2" id="KW-0508">mRNA splicing</keyword>
<accession>A0A5F8HB44</accession>
<dbReference type="Ensembl" id="ENSMODT00000080504.1">
    <property type="protein sequence ID" value="ENSMODP00000057214.1"/>
    <property type="gene ID" value="ENSMODG00000042821.1"/>
</dbReference>
<dbReference type="STRING" id="13616.ENSMODP00000057214"/>
<dbReference type="Proteomes" id="UP000002280">
    <property type="component" value="Chromosome 6"/>
</dbReference>
<dbReference type="GO" id="GO:0003729">
    <property type="term" value="F:mRNA binding"/>
    <property type="evidence" value="ECO:0007669"/>
    <property type="project" value="UniProtKB-UniRule"/>
</dbReference>
<evidence type="ECO:0000313" key="3">
    <source>
        <dbReference type="Ensembl" id="ENSMODP00000057214.1"/>
    </source>
</evidence>
<dbReference type="Pfam" id="PF03194">
    <property type="entry name" value="LUC7"/>
    <property type="match status" value="1"/>
</dbReference>
<comment type="similarity">
    <text evidence="1 2">Belongs to the Luc7 family.</text>
</comment>
<name>A0A5F8HB44_MONDO</name>
<evidence type="ECO:0000313" key="4">
    <source>
        <dbReference type="Proteomes" id="UP000002280"/>
    </source>
</evidence>
<dbReference type="Bgee" id="ENSMODG00000042821">
    <property type="expression patterns" value="Expressed in spermatocyte"/>
</dbReference>
<dbReference type="InterPro" id="IPR004882">
    <property type="entry name" value="Luc7-rel"/>
</dbReference>
<evidence type="ECO:0000256" key="1">
    <source>
        <dbReference type="ARBA" id="ARBA00005655"/>
    </source>
</evidence>
<dbReference type="GO" id="GO:0006376">
    <property type="term" value="P:mRNA splice site recognition"/>
    <property type="evidence" value="ECO:0007669"/>
    <property type="project" value="InterPro"/>
</dbReference>
<evidence type="ECO:0000256" key="2">
    <source>
        <dbReference type="RuleBase" id="RU369106"/>
    </source>
</evidence>
<proteinExistence type="inferred from homology"/>
<dbReference type="PANTHER" id="PTHR12375">
    <property type="entry name" value="RNA-BINDING PROTEIN LUC7-RELATED"/>
    <property type="match status" value="1"/>
</dbReference>
<keyword evidence="2" id="KW-0507">mRNA processing</keyword>
<dbReference type="GO" id="GO:0005685">
    <property type="term" value="C:U1 snRNP"/>
    <property type="evidence" value="ECO:0007669"/>
    <property type="project" value="InterPro"/>
</dbReference>
<protein>
    <recommendedName>
        <fullName evidence="5">LUC7 like 3 pre-mRNA splicing factor</fullName>
    </recommendedName>
</protein>